<reference evidence="1 2" key="1">
    <citation type="submission" date="2020-08" db="EMBL/GenBank/DDBJ databases">
        <title>Acidobacteriota in marine sediments use diverse sulfur dissimilation pathways.</title>
        <authorList>
            <person name="Wasmund K."/>
        </authorList>
    </citation>
    <scope>NUCLEOTIDE SEQUENCE [LARGE SCALE GENOMIC DNA]</scope>
    <source>
        <strain evidence="1">MAG AM4</strain>
    </source>
</reference>
<dbReference type="Proteomes" id="UP000648239">
    <property type="component" value="Unassembled WGS sequence"/>
</dbReference>
<organism evidence="1 2">
    <name type="scientific">Candidatus Polarisedimenticola svalbardensis</name>
    <dbReference type="NCBI Taxonomy" id="2886004"/>
    <lineage>
        <taxon>Bacteria</taxon>
        <taxon>Pseudomonadati</taxon>
        <taxon>Acidobacteriota</taxon>
        <taxon>Candidatus Polarisedimenticolia</taxon>
        <taxon>Candidatus Polarisedimenticolales</taxon>
        <taxon>Candidatus Polarisedimenticolaceae</taxon>
        <taxon>Candidatus Polarisedimenticola</taxon>
    </lineage>
</organism>
<dbReference type="Pfam" id="PF14255">
    <property type="entry name" value="Zn_ribbon_21"/>
    <property type="match status" value="1"/>
</dbReference>
<evidence type="ECO:0000313" key="2">
    <source>
        <dbReference type="Proteomes" id="UP000648239"/>
    </source>
</evidence>
<dbReference type="InterPro" id="IPR025990">
    <property type="entry name" value="zinc_ribbon_bacterial"/>
</dbReference>
<sequence>MNLPSSDIQCPYCGEQIEVMVDCSVPRQQYIEDCSVCCRPIVITVVASVDGVESIEARTEDE</sequence>
<comment type="caution">
    <text evidence="1">The sequence shown here is derived from an EMBL/GenBank/DDBJ whole genome shotgun (WGS) entry which is preliminary data.</text>
</comment>
<proteinExistence type="predicted"/>
<dbReference type="EMBL" id="JACXWD010000145">
    <property type="protein sequence ID" value="MBD3869651.1"/>
    <property type="molecule type" value="Genomic_DNA"/>
</dbReference>
<dbReference type="PIRSF" id="PIRSF037225">
    <property type="entry name" value="UCP037225"/>
    <property type="match status" value="1"/>
</dbReference>
<dbReference type="AlphaFoldDB" id="A0A8J6XZ64"/>
<accession>A0A8J6XZ64</accession>
<name>A0A8J6XZ64_9BACT</name>
<protein>
    <submittedName>
        <fullName evidence="1">CPXCG motif-containing cysteine-rich protein</fullName>
    </submittedName>
</protein>
<gene>
    <name evidence="1" type="ORF">IFK94_16135</name>
</gene>
<evidence type="ECO:0000313" key="1">
    <source>
        <dbReference type="EMBL" id="MBD3869651.1"/>
    </source>
</evidence>
<dbReference type="InterPro" id="IPR017143">
    <property type="entry name" value="UCP037225"/>
</dbReference>